<gene>
    <name evidence="15" type="ORF">THITH_00140</name>
</gene>
<dbReference type="PANTHER" id="PTHR30332">
    <property type="entry name" value="PROBABLE GENERAL SECRETION PATHWAY PROTEIN D"/>
    <property type="match status" value="1"/>
</dbReference>
<feature type="chain" id="PRO_5004787073" evidence="11">
    <location>
        <begin position="25"/>
        <end position="654"/>
    </location>
</feature>
<dbReference type="STRING" id="713585.THITH_00140"/>
<evidence type="ECO:0000256" key="5">
    <source>
        <dbReference type="ARBA" id="ARBA00022692"/>
    </source>
</evidence>
<dbReference type="Gene3D" id="3.30.1370.120">
    <property type="match status" value="3"/>
</dbReference>
<keyword evidence="5" id="KW-0812">Transmembrane</keyword>
<evidence type="ECO:0000256" key="2">
    <source>
        <dbReference type="ARBA" id="ARBA00006980"/>
    </source>
</evidence>
<sequence>MLHRFLSVLLLVALGGSAAGLAQADTLTLNLRDAEIQTLIDLVAEETGTNFIVDPRVRGRVSVVSGRPVARAELYDLFLGVLKVYGFAAVPSETATKIVPDVQAKQGDVPNLFAHERLRDDEIVTHVIQTEHVSAAQLVPILRPLVPQGGHLAAATETNALLVSDTAGNVRRIRELVARIDQPAIEGFEVIELRHANARRLAEQLRELESGAGTDGQHPRSRLRVLADERANAIILSGDPERRLRLRALVSQLDSPVAAGNTQVHYLRYAQAEDVVEVLRGIAESRQAVETGDDRRAQREGAVRIQAHQSTNAVVIFGAPEHTRDYADVIEKLDIRRAQVLVEAVIAEVSSERVRELGVQWAAGSPRSGLGLINFDRQGRGLLQLGAGIEAWLGGSVASPPNPGDGLSLGGIGSIGSTQIAVLISALQGDTASNILSTPSLLTLDNEEAEIVVGQNVPFVVGRSLEDSGQAFDTIRREDIGVKLRVRPQINEGDAIRLEIEQEVSQIAPKGDAADLVTNTRTLRTHVMVDDGQMLVLGGLISESRVETRDQVPGLGDIPGLGRLFRYDSDNTEKRNLMVFLYPRIVRTSGTGAELTSEKYSFIRRQQMLEAERGGRAFAGETPVLADWEELTYLPPPFAEVHRGADREAAADWP</sequence>
<dbReference type="KEGG" id="tti:THITH_00140"/>
<evidence type="ECO:0000259" key="14">
    <source>
        <dbReference type="Pfam" id="PF21305"/>
    </source>
</evidence>
<feature type="domain" description="Type II/III secretion system secretin-like" evidence="12">
    <location>
        <begin position="426"/>
        <end position="587"/>
    </location>
</feature>
<evidence type="ECO:0000313" key="16">
    <source>
        <dbReference type="Proteomes" id="UP000005289"/>
    </source>
</evidence>
<feature type="domain" description="NolW-like" evidence="13">
    <location>
        <begin position="189"/>
        <end position="258"/>
    </location>
</feature>
<organism evidence="15 16">
    <name type="scientific">Thioalkalivibrio paradoxus ARh 1</name>
    <dbReference type="NCBI Taxonomy" id="713585"/>
    <lineage>
        <taxon>Bacteria</taxon>
        <taxon>Pseudomonadati</taxon>
        <taxon>Pseudomonadota</taxon>
        <taxon>Gammaproteobacteria</taxon>
        <taxon>Chromatiales</taxon>
        <taxon>Ectothiorhodospiraceae</taxon>
        <taxon>Thioalkalivibrio</taxon>
    </lineage>
</organism>
<reference evidence="15 16" key="1">
    <citation type="submission" date="2013-12" db="EMBL/GenBank/DDBJ databases">
        <authorList>
            <consortium name="DOE Joint Genome Institute"/>
            <person name="Muyzer G."/>
            <person name="Huntemann M."/>
            <person name="Han J."/>
            <person name="Chen A."/>
            <person name="Kyrpides N."/>
            <person name="Mavromatis K."/>
            <person name="Markowitz V."/>
            <person name="Palaniappan K."/>
            <person name="Ivanova N."/>
            <person name="Schaumberg A."/>
            <person name="Pati A."/>
            <person name="Liolios K."/>
            <person name="Nordberg H.P."/>
            <person name="Cantor M.N."/>
            <person name="Hua S.X."/>
            <person name="Woyke T."/>
        </authorList>
    </citation>
    <scope>NUCLEOTIDE SEQUENCE [LARGE SCALE GENOMIC DNA]</scope>
    <source>
        <strain evidence="15 16">ARh 1</strain>
    </source>
</reference>
<dbReference type="RefSeq" id="WP_006746563.1">
    <property type="nucleotide sequence ID" value="NZ_CP007029.1"/>
</dbReference>
<dbReference type="Pfam" id="PF21305">
    <property type="entry name" value="type_II_gspD_N0"/>
    <property type="match status" value="1"/>
</dbReference>
<dbReference type="Pfam" id="PF03958">
    <property type="entry name" value="Secretin_N"/>
    <property type="match status" value="3"/>
</dbReference>
<dbReference type="Proteomes" id="UP000005289">
    <property type="component" value="Chromosome"/>
</dbReference>
<protein>
    <submittedName>
        <fullName evidence="15">General secretion pathway protein D</fullName>
    </submittedName>
</protein>
<dbReference type="AlphaFoldDB" id="W0DIW0"/>
<evidence type="ECO:0000256" key="11">
    <source>
        <dbReference type="SAM" id="SignalP"/>
    </source>
</evidence>
<dbReference type="NCBIfam" id="TIGR02517">
    <property type="entry name" value="type_II_gspD"/>
    <property type="match status" value="1"/>
</dbReference>
<dbReference type="HOGENOM" id="CLU_006756_1_1_6"/>
<dbReference type="InterPro" id="IPR004846">
    <property type="entry name" value="T2SS/T3SS_dom"/>
</dbReference>
<evidence type="ECO:0000256" key="4">
    <source>
        <dbReference type="ARBA" id="ARBA00022452"/>
    </source>
</evidence>
<keyword evidence="6 11" id="KW-0732">Signal</keyword>
<feature type="domain" description="NolW-like" evidence="13">
    <location>
        <begin position="125"/>
        <end position="184"/>
    </location>
</feature>
<evidence type="ECO:0000259" key="12">
    <source>
        <dbReference type="Pfam" id="PF00263"/>
    </source>
</evidence>
<dbReference type="GO" id="GO:0009279">
    <property type="term" value="C:cell outer membrane"/>
    <property type="evidence" value="ECO:0007669"/>
    <property type="project" value="UniProtKB-SubCell"/>
</dbReference>
<dbReference type="OrthoDB" id="9775455at2"/>
<evidence type="ECO:0000259" key="13">
    <source>
        <dbReference type="Pfam" id="PF03958"/>
    </source>
</evidence>
<dbReference type="InterPro" id="IPR013356">
    <property type="entry name" value="T2SS_GspD"/>
</dbReference>
<dbReference type="PANTHER" id="PTHR30332:SF24">
    <property type="entry name" value="SECRETIN GSPD-RELATED"/>
    <property type="match status" value="1"/>
</dbReference>
<evidence type="ECO:0000256" key="7">
    <source>
        <dbReference type="ARBA" id="ARBA00022927"/>
    </source>
</evidence>
<keyword evidence="3 10" id="KW-0813">Transport</keyword>
<keyword evidence="16" id="KW-1185">Reference proteome</keyword>
<evidence type="ECO:0000256" key="10">
    <source>
        <dbReference type="RuleBase" id="RU004004"/>
    </source>
</evidence>
<feature type="domain" description="GspD-like N0" evidence="14">
    <location>
        <begin position="29"/>
        <end position="98"/>
    </location>
</feature>
<dbReference type="PRINTS" id="PR00811">
    <property type="entry name" value="BCTERIALGSPD"/>
</dbReference>
<keyword evidence="9" id="KW-0998">Cell outer membrane</keyword>
<keyword evidence="7" id="KW-0653">Protein transport</keyword>
<dbReference type="GO" id="GO:0015627">
    <property type="term" value="C:type II protein secretion system complex"/>
    <property type="evidence" value="ECO:0007669"/>
    <property type="project" value="InterPro"/>
</dbReference>
<name>W0DIW0_9GAMM</name>
<keyword evidence="4" id="KW-1134">Transmembrane beta strand</keyword>
<evidence type="ECO:0000256" key="8">
    <source>
        <dbReference type="ARBA" id="ARBA00023136"/>
    </source>
</evidence>
<evidence type="ECO:0000256" key="9">
    <source>
        <dbReference type="ARBA" id="ARBA00023237"/>
    </source>
</evidence>
<dbReference type="InterPro" id="IPR050810">
    <property type="entry name" value="Bact_Secretion_Sys_Channel"/>
</dbReference>
<dbReference type="InterPro" id="IPR005644">
    <property type="entry name" value="NolW-like"/>
</dbReference>
<dbReference type="EMBL" id="CP007029">
    <property type="protein sequence ID" value="AHE96943.1"/>
    <property type="molecule type" value="Genomic_DNA"/>
</dbReference>
<dbReference type="InterPro" id="IPR038591">
    <property type="entry name" value="NolW-like_sf"/>
</dbReference>
<keyword evidence="8" id="KW-0472">Membrane</keyword>
<dbReference type="GO" id="GO:0015628">
    <property type="term" value="P:protein secretion by the type II secretion system"/>
    <property type="evidence" value="ECO:0007669"/>
    <property type="project" value="InterPro"/>
</dbReference>
<evidence type="ECO:0000256" key="6">
    <source>
        <dbReference type="ARBA" id="ARBA00022729"/>
    </source>
</evidence>
<comment type="subcellular location">
    <subcellularLocation>
        <location evidence="1 10">Cell outer membrane</location>
    </subcellularLocation>
</comment>
<dbReference type="InterPro" id="IPR049371">
    <property type="entry name" value="GspD-like_N0"/>
</dbReference>
<proteinExistence type="inferred from homology"/>
<feature type="domain" description="NolW-like" evidence="13">
    <location>
        <begin position="262"/>
        <end position="339"/>
    </location>
</feature>
<dbReference type="InterPro" id="IPR001775">
    <property type="entry name" value="GspD/PilQ"/>
</dbReference>
<comment type="similarity">
    <text evidence="2">Belongs to the bacterial secretin family. GSP D subfamily.</text>
</comment>
<evidence type="ECO:0000313" key="15">
    <source>
        <dbReference type="EMBL" id="AHE96943.1"/>
    </source>
</evidence>
<evidence type="ECO:0000256" key="3">
    <source>
        <dbReference type="ARBA" id="ARBA00022448"/>
    </source>
</evidence>
<evidence type="ECO:0000256" key="1">
    <source>
        <dbReference type="ARBA" id="ARBA00004442"/>
    </source>
</evidence>
<feature type="signal peptide" evidence="11">
    <location>
        <begin position="1"/>
        <end position="24"/>
    </location>
</feature>
<dbReference type="Pfam" id="PF00263">
    <property type="entry name" value="Secretin"/>
    <property type="match status" value="1"/>
</dbReference>
<accession>W0DIW0</accession>